<organism evidence="3 4">
    <name type="scientific">Permianibacter aggregans</name>
    <dbReference type="NCBI Taxonomy" id="1510150"/>
    <lineage>
        <taxon>Bacteria</taxon>
        <taxon>Pseudomonadati</taxon>
        <taxon>Pseudomonadota</taxon>
        <taxon>Gammaproteobacteria</taxon>
        <taxon>Pseudomonadales</taxon>
        <taxon>Pseudomonadaceae</taxon>
        <taxon>Permianibacter</taxon>
    </lineage>
</organism>
<keyword evidence="1" id="KW-0175">Coiled coil</keyword>
<comment type="caution">
    <text evidence="3">The sequence shown here is derived from an EMBL/GenBank/DDBJ whole genome shotgun (WGS) entry which is preliminary data.</text>
</comment>
<proteinExistence type="predicted"/>
<keyword evidence="4" id="KW-1185">Reference proteome</keyword>
<feature type="coiled-coil region" evidence="1">
    <location>
        <begin position="31"/>
        <end position="76"/>
    </location>
</feature>
<dbReference type="Proteomes" id="UP000295375">
    <property type="component" value="Unassembled WGS sequence"/>
</dbReference>
<feature type="region of interest" description="Disordered" evidence="2">
    <location>
        <begin position="110"/>
        <end position="143"/>
    </location>
</feature>
<gene>
    <name evidence="3" type="ORF">EV696_11572</name>
</gene>
<dbReference type="InterPro" id="IPR009386">
    <property type="entry name" value="ZapG-like"/>
</dbReference>
<dbReference type="RefSeq" id="WP_133592193.1">
    <property type="nucleotide sequence ID" value="NZ_CP037953.1"/>
</dbReference>
<sequence>MDIRLLLLILGAVALIAFFIGRRTAPGGRAVHKLQKDLDGRAQELASYQQQMHQFMVDMQDELDRVSSAYRDLQAKVKDGSERFVAKRGIEQFLHQQAARLDARADNDEHGLQALVAEPASLEPPRDYSPVRGSLSQPKRAYA</sequence>
<accession>A0A4R6UGY5</accession>
<protein>
    <submittedName>
        <fullName evidence="3">Uncharacterized membrane-anchored protein YhcB (DUF1043 family)</fullName>
    </submittedName>
</protein>
<name>A0A4R6UGY5_9GAMM</name>
<evidence type="ECO:0000313" key="4">
    <source>
        <dbReference type="Proteomes" id="UP000295375"/>
    </source>
</evidence>
<dbReference type="AlphaFoldDB" id="A0A4R6UGY5"/>
<evidence type="ECO:0000313" key="3">
    <source>
        <dbReference type="EMBL" id="TDQ46078.1"/>
    </source>
</evidence>
<dbReference type="Pfam" id="PF06295">
    <property type="entry name" value="ZapG-like"/>
    <property type="match status" value="1"/>
</dbReference>
<dbReference type="EMBL" id="SNYM01000015">
    <property type="protein sequence ID" value="TDQ46078.1"/>
    <property type="molecule type" value="Genomic_DNA"/>
</dbReference>
<evidence type="ECO:0000256" key="1">
    <source>
        <dbReference type="SAM" id="Coils"/>
    </source>
</evidence>
<reference evidence="3 4" key="1">
    <citation type="submission" date="2019-03" db="EMBL/GenBank/DDBJ databases">
        <title>Genomic Encyclopedia of Type Strains, Phase IV (KMG-IV): sequencing the most valuable type-strain genomes for metagenomic binning, comparative biology and taxonomic classification.</title>
        <authorList>
            <person name="Goeker M."/>
        </authorList>
    </citation>
    <scope>NUCLEOTIDE SEQUENCE [LARGE SCALE GENOMIC DNA]</scope>
    <source>
        <strain evidence="3 4">DSM 103792</strain>
    </source>
</reference>
<evidence type="ECO:0000256" key="2">
    <source>
        <dbReference type="SAM" id="MobiDB-lite"/>
    </source>
</evidence>